<dbReference type="Proteomes" id="UP000315724">
    <property type="component" value="Chromosome"/>
</dbReference>
<dbReference type="EMBL" id="CP036267">
    <property type="protein sequence ID" value="QDT35327.1"/>
    <property type="molecule type" value="Genomic_DNA"/>
</dbReference>
<dbReference type="OrthoDB" id="214343at2"/>
<keyword evidence="1" id="KW-0732">Signal</keyword>
<feature type="signal peptide" evidence="1">
    <location>
        <begin position="1"/>
        <end position="25"/>
    </location>
</feature>
<name>A0A517QUR6_9PLAN</name>
<dbReference type="KEGG" id="tpol:Mal48_46030"/>
<reference evidence="2 3" key="1">
    <citation type="submission" date="2019-02" db="EMBL/GenBank/DDBJ databases">
        <title>Deep-cultivation of Planctomycetes and their phenomic and genomic characterization uncovers novel biology.</title>
        <authorList>
            <person name="Wiegand S."/>
            <person name="Jogler M."/>
            <person name="Boedeker C."/>
            <person name="Pinto D."/>
            <person name="Vollmers J."/>
            <person name="Rivas-Marin E."/>
            <person name="Kohn T."/>
            <person name="Peeters S.H."/>
            <person name="Heuer A."/>
            <person name="Rast P."/>
            <person name="Oberbeckmann S."/>
            <person name="Bunk B."/>
            <person name="Jeske O."/>
            <person name="Meyerdierks A."/>
            <person name="Storesund J.E."/>
            <person name="Kallscheuer N."/>
            <person name="Luecker S."/>
            <person name="Lage O.M."/>
            <person name="Pohl T."/>
            <person name="Merkel B.J."/>
            <person name="Hornburger P."/>
            <person name="Mueller R.-W."/>
            <person name="Bruemmer F."/>
            <person name="Labrenz M."/>
            <person name="Spormann A.M."/>
            <person name="Op den Camp H."/>
            <person name="Overmann J."/>
            <person name="Amann R."/>
            <person name="Jetten M.S.M."/>
            <person name="Mascher T."/>
            <person name="Medema M.H."/>
            <person name="Devos D.P."/>
            <person name="Kaster A.-K."/>
            <person name="Ovreas L."/>
            <person name="Rohde M."/>
            <person name="Galperin M.Y."/>
            <person name="Jogler C."/>
        </authorList>
    </citation>
    <scope>NUCLEOTIDE SEQUENCE [LARGE SCALE GENOMIC DNA]</scope>
    <source>
        <strain evidence="2 3">Mal48</strain>
    </source>
</reference>
<gene>
    <name evidence="2" type="ORF">Mal48_46030</name>
</gene>
<evidence type="ECO:0000313" key="3">
    <source>
        <dbReference type="Proteomes" id="UP000315724"/>
    </source>
</evidence>
<proteinExistence type="predicted"/>
<evidence type="ECO:0000256" key="1">
    <source>
        <dbReference type="SAM" id="SignalP"/>
    </source>
</evidence>
<feature type="chain" id="PRO_5021953041" description="3-keto-disaccharide hydrolase domain-containing protein" evidence="1">
    <location>
        <begin position="26"/>
        <end position="245"/>
    </location>
</feature>
<dbReference type="RefSeq" id="WP_145204723.1">
    <property type="nucleotide sequence ID" value="NZ_CP036267.1"/>
</dbReference>
<organism evidence="2 3">
    <name type="scientific">Thalassoglobus polymorphus</name>
    <dbReference type="NCBI Taxonomy" id="2527994"/>
    <lineage>
        <taxon>Bacteria</taxon>
        <taxon>Pseudomonadati</taxon>
        <taxon>Planctomycetota</taxon>
        <taxon>Planctomycetia</taxon>
        <taxon>Planctomycetales</taxon>
        <taxon>Planctomycetaceae</taxon>
        <taxon>Thalassoglobus</taxon>
    </lineage>
</organism>
<protein>
    <recommendedName>
        <fullName evidence="4">3-keto-disaccharide hydrolase domain-containing protein</fullName>
    </recommendedName>
</protein>
<accession>A0A517QUR6</accession>
<dbReference type="AlphaFoldDB" id="A0A517QUR6"/>
<keyword evidence="3" id="KW-1185">Reference proteome</keyword>
<sequence length="245" mass="27538" precursor="true">MRRSVFVLFLVVASLPGTFAASAFAESEDFEGVTAESKWTVLHLRNRRLRGNQSLPAKSKVKTLNELNFTGPRPGHQFVLGHFAIDGEWGLTNGYIQKSKGKNAALQLCWADQFELEGIIEHAEFGGWFFLVGWDQGHGYSISNINFKTSGSPWFVSEMRGAKSLEDQTVEFDHFKWKGEQPFKLSVAENELKLVVGRIEVFKTPLDNYKPGMVVLGVYDTDYGPKPIRVKSLRVRSLPNAVKPD</sequence>
<evidence type="ECO:0000313" key="2">
    <source>
        <dbReference type="EMBL" id="QDT35327.1"/>
    </source>
</evidence>
<evidence type="ECO:0008006" key="4">
    <source>
        <dbReference type="Google" id="ProtNLM"/>
    </source>
</evidence>